<feature type="non-terminal residue" evidence="1">
    <location>
        <position position="135"/>
    </location>
</feature>
<gene>
    <name evidence="1" type="ORF">LSH36_421g02001</name>
</gene>
<dbReference type="EMBL" id="JAODUP010000421">
    <property type="protein sequence ID" value="KAK2150140.1"/>
    <property type="molecule type" value="Genomic_DNA"/>
</dbReference>
<accession>A0AAD9JD57</accession>
<organism evidence="1 2">
    <name type="scientific">Paralvinella palmiformis</name>
    <dbReference type="NCBI Taxonomy" id="53620"/>
    <lineage>
        <taxon>Eukaryota</taxon>
        <taxon>Metazoa</taxon>
        <taxon>Spiralia</taxon>
        <taxon>Lophotrochozoa</taxon>
        <taxon>Annelida</taxon>
        <taxon>Polychaeta</taxon>
        <taxon>Sedentaria</taxon>
        <taxon>Canalipalpata</taxon>
        <taxon>Terebellida</taxon>
        <taxon>Terebelliformia</taxon>
        <taxon>Alvinellidae</taxon>
        <taxon>Paralvinella</taxon>
    </lineage>
</organism>
<dbReference type="AlphaFoldDB" id="A0AAD9JD57"/>
<sequence length="135" mass="14035">MLDEVELRLSQEKHMMNGCVMPSESNELVTSSAKAQRVGSTVTDSAITQTSKCPLSGHIGVTTTKAGSTLPGTVVSSMSLTQSNLSSTSKNVKKADLTSKIDLMTLAVPTETFIPAINVSQSSSSTHVSATLSSS</sequence>
<evidence type="ECO:0000313" key="1">
    <source>
        <dbReference type="EMBL" id="KAK2150140.1"/>
    </source>
</evidence>
<comment type="caution">
    <text evidence="1">The sequence shown here is derived from an EMBL/GenBank/DDBJ whole genome shotgun (WGS) entry which is preliminary data.</text>
</comment>
<name>A0AAD9JD57_9ANNE</name>
<reference evidence="1" key="1">
    <citation type="journal article" date="2023" name="Mol. Biol. Evol.">
        <title>Third-Generation Sequencing Reveals the Adaptive Role of the Epigenome in Three Deep-Sea Polychaetes.</title>
        <authorList>
            <person name="Perez M."/>
            <person name="Aroh O."/>
            <person name="Sun Y."/>
            <person name="Lan Y."/>
            <person name="Juniper S.K."/>
            <person name="Young C.R."/>
            <person name="Angers B."/>
            <person name="Qian P.Y."/>
        </authorList>
    </citation>
    <scope>NUCLEOTIDE SEQUENCE</scope>
    <source>
        <strain evidence="1">P08H-3</strain>
    </source>
</reference>
<protein>
    <submittedName>
        <fullName evidence="1">Uncharacterized protein</fullName>
    </submittedName>
</protein>
<evidence type="ECO:0000313" key="2">
    <source>
        <dbReference type="Proteomes" id="UP001208570"/>
    </source>
</evidence>
<proteinExistence type="predicted"/>
<keyword evidence="2" id="KW-1185">Reference proteome</keyword>
<dbReference type="Proteomes" id="UP001208570">
    <property type="component" value="Unassembled WGS sequence"/>
</dbReference>